<comment type="caution">
    <text evidence="2">The sequence shown here is derived from an EMBL/GenBank/DDBJ whole genome shotgun (WGS) entry which is preliminary data.</text>
</comment>
<name>A0ABT8M7J5_9EURY</name>
<dbReference type="Proteomes" id="UP001168338">
    <property type="component" value="Unassembled WGS sequence"/>
</dbReference>
<dbReference type="InterPro" id="IPR050407">
    <property type="entry name" value="Geranylgeranyl_reductase"/>
</dbReference>
<dbReference type="Gene3D" id="3.50.50.60">
    <property type="entry name" value="FAD/NAD(P)-binding domain"/>
    <property type="match status" value="1"/>
</dbReference>
<dbReference type="SUPFAM" id="SSF51905">
    <property type="entry name" value="FAD/NAD(P)-binding domain"/>
    <property type="match status" value="1"/>
</dbReference>
<dbReference type="Gene3D" id="3.30.9.10">
    <property type="entry name" value="D-Amino Acid Oxidase, subunit A, domain 2"/>
    <property type="match status" value="1"/>
</dbReference>
<gene>
    <name evidence="2" type="ORF">FGU65_03195</name>
</gene>
<dbReference type="EMBL" id="VCYH01000002">
    <property type="protein sequence ID" value="MDN7023907.1"/>
    <property type="molecule type" value="Genomic_DNA"/>
</dbReference>
<dbReference type="PANTHER" id="PTHR42685:SF18">
    <property type="entry name" value="DIGERANYLGERANYLGLYCEROPHOSPHOLIPID REDUCTASE"/>
    <property type="match status" value="1"/>
</dbReference>
<dbReference type="PANTHER" id="PTHR42685">
    <property type="entry name" value="GERANYLGERANYL DIPHOSPHATE REDUCTASE"/>
    <property type="match status" value="1"/>
</dbReference>
<sequence>MGAGPCGSAAARSCAGLGLKTMLVEEHAAVGNPVQCAGLLSASAFEVCSVSRRSVLNEVRGARMVSDLGAELCFDAGRTKAYVVDRAVLDREMAEAAVRAGAELRLRTYVSAVRDGRLLTRGVDGRGEIPFRLLIAADGPRSSIARMLGMERSPIYLSGVQADVPCEVDTRYVELHPNAAPDFFGWVIPVTNRRARIGLCSGRYTKERFDAFIAKFPPGCVHLVSGTIPLGVMPRTYGQKTLFVGDAAGFAKPTSGGGIYTGVRSARHAAAVAARCCERGAFGDDALRQYETLWREDFGHELSMGLKLLRMRQKMTPEDIDHLCRVLNDPDVLETIVRYGDMDRPSTLVRKLALKPAVIRAMGIVFASGLRDVLKNETKRVPQ</sequence>
<proteinExistence type="predicted"/>
<protein>
    <submittedName>
        <fullName evidence="2">NAD(P)/FAD-dependent oxidoreductase</fullName>
    </submittedName>
</protein>
<dbReference type="InterPro" id="IPR036188">
    <property type="entry name" value="FAD/NAD-bd_sf"/>
</dbReference>
<evidence type="ECO:0000259" key="1">
    <source>
        <dbReference type="Pfam" id="PF01494"/>
    </source>
</evidence>
<keyword evidence="3" id="KW-1185">Reference proteome</keyword>
<accession>A0ABT8M7J5</accession>
<feature type="domain" description="FAD-binding" evidence="1">
    <location>
        <begin position="2"/>
        <end position="207"/>
    </location>
</feature>
<dbReference type="Pfam" id="PF01494">
    <property type="entry name" value="FAD_binding_3"/>
    <property type="match status" value="1"/>
</dbReference>
<organism evidence="2 3">
    <name type="scientific">Methanoculleus frigidifontis</name>
    <dbReference type="NCBI Taxonomy" id="2584085"/>
    <lineage>
        <taxon>Archaea</taxon>
        <taxon>Methanobacteriati</taxon>
        <taxon>Methanobacteriota</taxon>
        <taxon>Stenosarchaea group</taxon>
        <taxon>Methanomicrobia</taxon>
        <taxon>Methanomicrobiales</taxon>
        <taxon>Methanomicrobiaceae</taxon>
        <taxon>Methanoculleus</taxon>
    </lineage>
</organism>
<dbReference type="InterPro" id="IPR002938">
    <property type="entry name" value="FAD-bd"/>
</dbReference>
<dbReference type="NCBIfam" id="TIGR02032">
    <property type="entry name" value="GG-red-SF"/>
    <property type="match status" value="1"/>
</dbReference>
<evidence type="ECO:0000313" key="2">
    <source>
        <dbReference type="EMBL" id="MDN7023907.1"/>
    </source>
</evidence>
<evidence type="ECO:0000313" key="3">
    <source>
        <dbReference type="Proteomes" id="UP001168338"/>
    </source>
</evidence>
<dbReference type="InterPro" id="IPR011777">
    <property type="entry name" value="Geranylgeranyl_Rdtase_fam"/>
</dbReference>
<reference evidence="2" key="1">
    <citation type="submission" date="2019-05" db="EMBL/GenBank/DDBJ databases">
        <title>Methanoculleus sp. FWC-SCC1, a methanogenic archaeon isolated from deep marine cold seep.</title>
        <authorList>
            <person name="Chen Y.-W."/>
            <person name="Chen S.-C."/>
            <person name="Teng N.-H."/>
            <person name="Lai M.-C."/>
        </authorList>
    </citation>
    <scope>NUCLEOTIDE SEQUENCE</scope>
    <source>
        <strain evidence="2">FWC-SCC1</strain>
    </source>
</reference>